<keyword evidence="7" id="KW-0662">Pyridine nucleotide biosynthesis</keyword>
<dbReference type="PANTHER" id="PTHR42716">
    <property type="entry name" value="L-ASPARTATE OXIDASE"/>
    <property type="match status" value="1"/>
</dbReference>
<dbReference type="InterPro" id="IPR037099">
    <property type="entry name" value="Fum_R/Succ_DH_flav-like_C_sf"/>
</dbReference>
<feature type="domain" description="FAD-dependent oxidoreductase 2 FAD-binding" evidence="12">
    <location>
        <begin position="5"/>
        <end position="360"/>
    </location>
</feature>
<gene>
    <name evidence="14" type="ordered locus">Sulac_1505</name>
</gene>
<dbReference type="Gene3D" id="1.20.58.100">
    <property type="entry name" value="Fumarate reductase/succinate dehydrogenase flavoprotein-like, C-terminal domain"/>
    <property type="match status" value="1"/>
</dbReference>
<dbReference type="GO" id="GO:0033765">
    <property type="term" value="F:steroid dehydrogenase activity, acting on the CH-CH group of donors"/>
    <property type="evidence" value="ECO:0007669"/>
    <property type="project" value="UniProtKB-ARBA"/>
</dbReference>
<dbReference type="Gene3D" id="3.50.50.60">
    <property type="entry name" value="FAD/NAD(P)-binding domain"/>
    <property type="match status" value="1"/>
</dbReference>
<dbReference type="Pfam" id="PF02910">
    <property type="entry name" value="Succ_DH_flav_C"/>
    <property type="match status" value="1"/>
</dbReference>
<evidence type="ECO:0000259" key="12">
    <source>
        <dbReference type="Pfam" id="PF00890"/>
    </source>
</evidence>
<comment type="pathway">
    <text evidence="2">Cofactor biosynthesis; NAD(+) biosynthesis; iminoaspartate from L-aspartate (oxidase route): step 1/1.</text>
</comment>
<dbReference type="STRING" id="679936.Sulac_1505"/>
<dbReference type="Proteomes" id="UP000005439">
    <property type="component" value="Chromosome"/>
</dbReference>
<evidence type="ECO:0000256" key="6">
    <source>
        <dbReference type="ARBA" id="ARBA00022630"/>
    </source>
</evidence>
<dbReference type="SUPFAM" id="SSF46977">
    <property type="entry name" value="Succinate dehydrogenase/fumarate reductase flavoprotein C-terminal domain"/>
    <property type="match status" value="1"/>
</dbReference>
<dbReference type="InterPro" id="IPR027477">
    <property type="entry name" value="Succ_DH/fumarate_Rdtase_cat_sf"/>
</dbReference>
<feature type="domain" description="Fumarate reductase/succinate dehydrogenase flavoprotein-like C-terminal" evidence="13">
    <location>
        <begin position="441"/>
        <end position="461"/>
    </location>
</feature>
<dbReference type="PATRIC" id="fig|679936.5.peg.1571"/>
<dbReference type="PRINTS" id="PR00411">
    <property type="entry name" value="PNDRDTASEI"/>
</dbReference>
<comment type="similarity">
    <text evidence="3">Belongs to the FAD-dependent oxidoreductase 2 family. NadB subfamily.</text>
</comment>
<evidence type="ECO:0000313" key="14">
    <source>
        <dbReference type="EMBL" id="AEW05002.1"/>
    </source>
</evidence>
<dbReference type="KEGG" id="sap:Sulac_1505"/>
<evidence type="ECO:0000256" key="11">
    <source>
        <dbReference type="ARBA" id="ARBA00048305"/>
    </source>
</evidence>
<accession>G8TXP6</accession>
<proteinExistence type="inferred from homology"/>
<evidence type="ECO:0000256" key="4">
    <source>
        <dbReference type="ARBA" id="ARBA00012173"/>
    </source>
</evidence>
<dbReference type="PANTHER" id="PTHR42716:SF2">
    <property type="entry name" value="L-ASPARTATE OXIDASE, CHLOROPLASTIC"/>
    <property type="match status" value="1"/>
</dbReference>
<sequence>MTPPVLIVGAGVAGLTAALYSARQGFPVILVAAGPGETTNTYRAQGGVAVALWPDNPADHAEDTLVAARGLAHAEAVRLLTEQAAIAVREMFENAVFEGTPEHPVRGLEAGHSRPRILHAPDGYTGQAILRYLESQVAGEPRIRRVSGRVASLITRGDRVVGLQLASSEEILGHAVILATGGYAGLYPLSTNPSSARGEGLWLAYQVGATLQDLEFVQFHPTVLSEERRPPLLLTEALRGAGAWIVNQSGTRVLRDHPLGELAPRDEVARAVHQAEPAYLTLEPVGDAAYRQFPKLAHALRERGFDLVRDWLPIIPGAHFTMGGIRTDLTGWTGVPGLWAVGEVAVTGIHGANRLASNSLLEGLVFGRRAAYAVADVTPPSPHSPQTTPEAPEGFWRVTNRAQEVLARVLGVVRRESDLRLALDEPWEPGRFFSDWLVTRMLEAALARRESRGAHYREECSGPHEEFRGHFCHQQGQPMVFRRCDQESKRKECLT</sequence>
<dbReference type="InterPro" id="IPR036188">
    <property type="entry name" value="FAD/NAD-bd_sf"/>
</dbReference>
<dbReference type="InterPro" id="IPR005288">
    <property type="entry name" value="NadB"/>
</dbReference>
<reference evidence="15" key="1">
    <citation type="submission" date="2011-12" db="EMBL/GenBank/DDBJ databases">
        <title>The complete genome of chromosome of Sulfobacillus acidophilus DSM 10332.</title>
        <authorList>
            <person name="Lucas S."/>
            <person name="Han J."/>
            <person name="Lapidus A."/>
            <person name="Bruce D."/>
            <person name="Goodwin L."/>
            <person name="Pitluck S."/>
            <person name="Peters L."/>
            <person name="Kyrpides N."/>
            <person name="Mavromatis K."/>
            <person name="Ivanova N."/>
            <person name="Mikhailova N."/>
            <person name="Chertkov O."/>
            <person name="Saunders E."/>
            <person name="Detter J.C."/>
            <person name="Tapia R."/>
            <person name="Han C."/>
            <person name="Land M."/>
            <person name="Hauser L."/>
            <person name="Markowitz V."/>
            <person name="Cheng J.-F."/>
            <person name="Hugenholtz P."/>
            <person name="Woyke T."/>
            <person name="Wu D."/>
            <person name="Pukall R."/>
            <person name="Gehrich-Schroeter G."/>
            <person name="Schneider S."/>
            <person name="Klenk H.-P."/>
            <person name="Eisen J.A."/>
        </authorList>
    </citation>
    <scope>NUCLEOTIDE SEQUENCE [LARGE SCALE GENOMIC DNA]</scope>
    <source>
        <strain evidence="15">ATCC 700253 / DSM 10332 / NAL</strain>
    </source>
</reference>
<keyword evidence="15" id="KW-1185">Reference proteome</keyword>
<organism evidence="14 15">
    <name type="scientific">Sulfobacillus acidophilus (strain ATCC 700253 / DSM 10332 / NAL)</name>
    <dbReference type="NCBI Taxonomy" id="679936"/>
    <lineage>
        <taxon>Bacteria</taxon>
        <taxon>Bacillati</taxon>
        <taxon>Bacillota</taxon>
        <taxon>Clostridia</taxon>
        <taxon>Eubacteriales</taxon>
        <taxon>Clostridiales Family XVII. Incertae Sedis</taxon>
        <taxon>Sulfobacillus</taxon>
    </lineage>
</organism>
<keyword evidence="6" id="KW-0285">Flavoprotein</keyword>
<keyword evidence="9 14" id="KW-0560">Oxidoreductase</keyword>
<dbReference type="SUPFAM" id="SSF51905">
    <property type="entry name" value="FAD/NAD(P)-binding domain"/>
    <property type="match status" value="1"/>
</dbReference>
<dbReference type="UniPathway" id="UPA00253">
    <property type="reaction ID" value="UER00326"/>
</dbReference>
<evidence type="ECO:0000256" key="3">
    <source>
        <dbReference type="ARBA" id="ARBA00008562"/>
    </source>
</evidence>
<name>G8TXP6_SULAD</name>
<dbReference type="SUPFAM" id="SSF56425">
    <property type="entry name" value="Succinate dehydrogenase/fumarate reductase flavoprotein, catalytic domain"/>
    <property type="match status" value="1"/>
</dbReference>
<dbReference type="InterPro" id="IPR015939">
    <property type="entry name" value="Fum_Rdtase/Succ_DH_flav-like_C"/>
</dbReference>
<dbReference type="InterPro" id="IPR003953">
    <property type="entry name" value="FAD-dep_OxRdtase_2_FAD-bd"/>
</dbReference>
<evidence type="ECO:0000256" key="10">
    <source>
        <dbReference type="ARBA" id="ARBA00030386"/>
    </source>
</evidence>
<evidence type="ECO:0000256" key="8">
    <source>
        <dbReference type="ARBA" id="ARBA00022827"/>
    </source>
</evidence>
<evidence type="ECO:0000256" key="9">
    <source>
        <dbReference type="ARBA" id="ARBA00023002"/>
    </source>
</evidence>
<dbReference type="Gene3D" id="3.90.700.10">
    <property type="entry name" value="Succinate dehydrogenase/fumarate reductase flavoprotein, catalytic domain"/>
    <property type="match status" value="1"/>
</dbReference>
<dbReference type="AlphaFoldDB" id="G8TXP6"/>
<evidence type="ECO:0000259" key="13">
    <source>
        <dbReference type="Pfam" id="PF02910"/>
    </source>
</evidence>
<dbReference type="PRINTS" id="PR00368">
    <property type="entry name" value="FADPNR"/>
</dbReference>
<dbReference type="GO" id="GO:0034628">
    <property type="term" value="P:'de novo' NAD+ biosynthetic process from L-aspartate"/>
    <property type="evidence" value="ECO:0007669"/>
    <property type="project" value="TreeGrafter"/>
</dbReference>
<dbReference type="HOGENOM" id="CLU_014312_3_2_9"/>
<protein>
    <recommendedName>
        <fullName evidence="5">L-aspartate oxidase</fullName>
        <ecNumber evidence="4">1.4.3.16</ecNumber>
    </recommendedName>
    <alternativeName>
        <fullName evidence="10">Quinolinate synthase B</fullName>
    </alternativeName>
</protein>
<evidence type="ECO:0000256" key="1">
    <source>
        <dbReference type="ARBA" id="ARBA00001974"/>
    </source>
</evidence>
<dbReference type="EMBL" id="CP003179">
    <property type="protein sequence ID" value="AEW05002.1"/>
    <property type="molecule type" value="Genomic_DNA"/>
</dbReference>
<evidence type="ECO:0000256" key="2">
    <source>
        <dbReference type="ARBA" id="ARBA00004950"/>
    </source>
</evidence>
<evidence type="ECO:0000313" key="15">
    <source>
        <dbReference type="Proteomes" id="UP000005439"/>
    </source>
</evidence>
<evidence type="ECO:0000256" key="5">
    <source>
        <dbReference type="ARBA" id="ARBA00021901"/>
    </source>
</evidence>
<comment type="catalytic activity">
    <reaction evidence="11">
        <text>L-aspartate + O2 = iminosuccinate + H2O2</text>
        <dbReference type="Rhea" id="RHEA:25876"/>
        <dbReference type="ChEBI" id="CHEBI:15379"/>
        <dbReference type="ChEBI" id="CHEBI:16240"/>
        <dbReference type="ChEBI" id="CHEBI:29991"/>
        <dbReference type="ChEBI" id="CHEBI:77875"/>
        <dbReference type="EC" id="1.4.3.16"/>
    </reaction>
    <physiologicalReaction direction="left-to-right" evidence="11">
        <dbReference type="Rhea" id="RHEA:25877"/>
    </physiologicalReaction>
</comment>
<keyword evidence="8" id="KW-0274">FAD</keyword>
<dbReference type="EC" id="1.4.3.16" evidence="4"/>
<comment type="cofactor">
    <cofactor evidence="1">
        <name>FAD</name>
        <dbReference type="ChEBI" id="CHEBI:57692"/>
    </cofactor>
</comment>
<reference evidence="14 15" key="2">
    <citation type="journal article" date="2012" name="Stand. Genomic Sci.">
        <title>Complete genome sequence of the moderately thermophilic mineral-sulfide-oxidizing firmicute Sulfobacillus acidophilus type strain (NAL(T)).</title>
        <authorList>
            <person name="Anderson I."/>
            <person name="Chertkov O."/>
            <person name="Chen A."/>
            <person name="Saunders E."/>
            <person name="Lapidus A."/>
            <person name="Nolan M."/>
            <person name="Lucas S."/>
            <person name="Hammon N."/>
            <person name="Deshpande S."/>
            <person name="Cheng J.F."/>
            <person name="Han C."/>
            <person name="Tapia R."/>
            <person name="Goodwin L.A."/>
            <person name="Pitluck S."/>
            <person name="Liolios K."/>
            <person name="Pagani I."/>
            <person name="Ivanova N."/>
            <person name="Mikhailova N."/>
            <person name="Pati A."/>
            <person name="Palaniappan K."/>
            <person name="Land M."/>
            <person name="Pan C."/>
            <person name="Rohde M."/>
            <person name="Pukall R."/>
            <person name="Goker M."/>
            <person name="Detter J.C."/>
            <person name="Woyke T."/>
            <person name="Bristow J."/>
            <person name="Eisen J.A."/>
            <person name="Markowitz V."/>
            <person name="Hugenholtz P."/>
            <person name="Kyrpides N.C."/>
            <person name="Klenk H.P."/>
            <person name="Mavromatis K."/>
        </authorList>
    </citation>
    <scope>NUCLEOTIDE SEQUENCE [LARGE SCALE GENOMIC DNA]</scope>
    <source>
        <strain evidence="15">ATCC 700253 / DSM 10332 / NAL</strain>
    </source>
</reference>
<dbReference type="Pfam" id="PF00890">
    <property type="entry name" value="FAD_binding_2"/>
    <property type="match status" value="1"/>
</dbReference>
<dbReference type="GO" id="GO:0008734">
    <property type="term" value="F:L-aspartate oxidase activity"/>
    <property type="evidence" value="ECO:0007669"/>
    <property type="project" value="UniProtKB-EC"/>
</dbReference>
<evidence type="ECO:0000256" key="7">
    <source>
        <dbReference type="ARBA" id="ARBA00022642"/>
    </source>
</evidence>